<dbReference type="Gene3D" id="3.20.20.100">
    <property type="entry name" value="NADP-dependent oxidoreductase domain"/>
    <property type="match status" value="1"/>
</dbReference>
<accession>A0AAD7GF28</accession>
<dbReference type="PANTHER" id="PTHR43364">
    <property type="entry name" value="NADH-SPECIFIC METHYLGLYOXAL REDUCTASE-RELATED"/>
    <property type="match status" value="1"/>
</dbReference>
<proteinExistence type="predicted"/>
<evidence type="ECO:0000259" key="2">
    <source>
        <dbReference type="Pfam" id="PF00248"/>
    </source>
</evidence>
<evidence type="ECO:0000313" key="3">
    <source>
        <dbReference type="EMBL" id="KAJ7688050.1"/>
    </source>
</evidence>
<dbReference type="Pfam" id="PF00248">
    <property type="entry name" value="Aldo_ket_red"/>
    <property type="match status" value="1"/>
</dbReference>
<keyword evidence="4" id="KW-1185">Reference proteome</keyword>
<gene>
    <name evidence="3" type="ORF">B0H17DRAFT_1203244</name>
</gene>
<dbReference type="GO" id="GO:0016491">
    <property type="term" value="F:oxidoreductase activity"/>
    <property type="evidence" value="ECO:0007669"/>
    <property type="project" value="UniProtKB-KW"/>
</dbReference>
<dbReference type="InterPro" id="IPR023210">
    <property type="entry name" value="NADP_OxRdtase_dom"/>
</dbReference>
<dbReference type="CDD" id="cd19079">
    <property type="entry name" value="AKR_EcYajO-like"/>
    <property type="match status" value="1"/>
</dbReference>
<feature type="domain" description="NADP-dependent oxidoreductase" evidence="2">
    <location>
        <begin position="21"/>
        <end position="356"/>
    </location>
</feature>
<dbReference type="Proteomes" id="UP001221757">
    <property type="component" value="Unassembled WGS sequence"/>
</dbReference>
<comment type="caution">
    <text evidence="3">The sequence shown here is derived from an EMBL/GenBank/DDBJ whole genome shotgun (WGS) entry which is preliminary data.</text>
</comment>
<reference evidence="3" key="1">
    <citation type="submission" date="2023-03" db="EMBL/GenBank/DDBJ databases">
        <title>Massive genome expansion in bonnet fungi (Mycena s.s.) driven by repeated elements and novel gene families across ecological guilds.</title>
        <authorList>
            <consortium name="Lawrence Berkeley National Laboratory"/>
            <person name="Harder C.B."/>
            <person name="Miyauchi S."/>
            <person name="Viragh M."/>
            <person name="Kuo A."/>
            <person name="Thoen E."/>
            <person name="Andreopoulos B."/>
            <person name="Lu D."/>
            <person name="Skrede I."/>
            <person name="Drula E."/>
            <person name="Henrissat B."/>
            <person name="Morin E."/>
            <person name="Kohler A."/>
            <person name="Barry K."/>
            <person name="LaButti K."/>
            <person name="Morin E."/>
            <person name="Salamov A."/>
            <person name="Lipzen A."/>
            <person name="Mereny Z."/>
            <person name="Hegedus B."/>
            <person name="Baldrian P."/>
            <person name="Stursova M."/>
            <person name="Weitz H."/>
            <person name="Taylor A."/>
            <person name="Grigoriev I.V."/>
            <person name="Nagy L.G."/>
            <person name="Martin F."/>
            <person name="Kauserud H."/>
        </authorList>
    </citation>
    <scope>NUCLEOTIDE SEQUENCE</scope>
    <source>
        <strain evidence="3">CBHHK067</strain>
    </source>
</reference>
<dbReference type="PANTHER" id="PTHR43364:SF4">
    <property type="entry name" value="NAD(P)-LINKED OXIDOREDUCTASE SUPERFAMILY PROTEIN"/>
    <property type="match status" value="1"/>
</dbReference>
<dbReference type="FunFam" id="3.20.20.100:FF:000004">
    <property type="entry name" value="Oxidoreductase, aldo/keto reductase"/>
    <property type="match status" value="1"/>
</dbReference>
<dbReference type="InterPro" id="IPR036812">
    <property type="entry name" value="NAD(P)_OxRdtase_dom_sf"/>
</dbReference>
<organism evidence="3 4">
    <name type="scientific">Mycena rosella</name>
    <name type="common">Pink bonnet</name>
    <name type="synonym">Agaricus rosellus</name>
    <dbReference type="NCBI Taxonomy" id="1033263"/>
    <lineage>
        <taxon>Eukaryota</taxon>
        <taxon>Fungi</taxon>
        <taxon>Dikarya</taxon>
        <taxon>Basidiomycota</taxon>
        <taxon>Agaricomycotina</taxon>
        <taxon>Agaricomycetes</taxon>
        <taxon>Agaricomycetidae</taxon>
        <taxon>Agaricales</taxon>
        <taxon>Marasmiineae</taxon>
        <taxon>Mycenaceae</taxon>
        <taxon>Mycena</taxon>
    </lineage>
</organism>
<sequence length="366" mass="40978">MSYPKKMQYVRLGTSGLKVSKIILGCMSYGEPAWSGGWVLGEEDTSKHIKAAYDAGINTFDTANAYSNGVSEEVLGRAIRQHNLPRDEIVVMTKVFIAVARDPKQTLWDTVDLDAQGYVNQYGLSRKHIFDSVKHSLRRLGMDYIDVLQCHRFDPNTPIEETMQALHDVVKAGYVRYIGMSSCYAWQFHAMQNYAVANKLTPFVSMQNQYSLIYREEEREMFPTLKHLGVGSIPWSPLSRGALSRPLSQETKRGGTDVLPSSFYTQSAGSKTIVTRQVPFLVRHGVITRNTNTNNRVEEVAKKRGISMAQVAVAWVISKDGVSAPIVGTTSLENLADIIGAIHVQLTEDEIKYLEEPYEPLPIFGH</sequence>
<dbReference type="InterPro" id="IPR050523">
    <property type="entry name" value="AKR_Detox_Biosynth"/>
</dbReference>
<dbReference type="EMBL" id="JARKIE010000082">
    <property type="protein sequence ID" value="KAJ7688050.1"/>
    <property type="molecule type" value="Genomic_DNA"/>
</dbReference>
<evidence type="ECO:0000256" key="1">
    <source>
        <dbReference type="ARBA" id="ARBA00023002"/>
    </source>
</evidence>
<keyword evidence="1" id="KW-0560">Oxidoreductase</keyword>
<dbReference type="GO" id="GO:0005829">
    <property type="term" value="C:cytosol"/>
    <property type="evidence" value="ECO:0007669"/>
    <property type="project" value="UniProtKB-ARBA"/>
</dbReference>
<name>A0AAD7GF28_MYCRO</name>
<evidence type="ECO:0000313" key="4">
    <source>
        <dbReference type="Proteomes" id="UP001221757"/>
    </source>
</evidence>
<dbReference type="SUPFAM" id="SSF51430">
    <property type="entry name" value="NAD(P)-linked oxidoreductase"/>
    <property type="match status" value="1"/>
</dbReference>
<protein>
    <submittedName>
        <fullName evidence="3">NADP-dependent oxidoreductase domain-containing protein</fullName>
    </submittedName>
</protein>
<dbReference type="AlphaFoldDB" id="A0AAD7GF28"/>